<dbReference type="RefSeq" id="WP_090146771.1">
    <property type="nucleotide sequence ID" value="NZ_FNAN01000002.1"/>
</dbReference>
<organism evidence="4 5">
    <name type="scientific">Dyadobacter soli</name>
    <dbReference type="NCBI Taxonomy" id="659014"/>
    <lineage>
        <taxon>Bacteria</taxon>
        <taxon>Pseudomonadati</taxon>
        <taxon>Bacteroidota</taxon>
        <taxon>Cytophagia</taxon>
        <taxon>Cytophagales</taxon>
        <taxon>Spirosomataceae</taxon>
        <taxon>Dyadobacter</taxon>
    </lineage>
</organism>
<dbReference type="GO" id="GO:0000155">
    <property type="term" value="F:phosphorelay sensor kinase activity"/>
    <property type="evidence" value="ECO:0007669"/>
    <property type="project" value="InterPro"/>
</dbReference>
<dbReference type="SMART" id="SM00065">
    <property type="entry name" value="GAF"/>
    <property type="match status" value="1"/>
</dbReference>
<dbReference type="OrthoDB" id="6190788at2"/>
<dbReference type="Pfam" id="PF07495">
    <property type="entry name" value="Y_Y_Y"/>
    <property type="match status" value="1"/>
</dbReference>
<keyword evidence="2" id="KW-0472">Membrane</keyword>
<accession>A0A1G6XWC8</accession>
<evidence type="ECO:0000313" key="5">
    <source>
        <dbReference type="Proteomes" id="UP000198748"/>
    </source>
</evidence>
<dbReference type="EMBL" id="FNAN01000002">
    <property type="protein sequence ID" value="SDD81715.1"/>
    <property type="molecule type" value="Genomic_DNA"/>
</dbReference>
<dbReference type="InterPro" id="IPR013783">
    <property type="entry name" value="Ig-like_fold"/>
</dbReference>
<dbReference type="Gene3D" id="2.60.40.10">
    <property type="entry name" value="Immunoglobulins"/>
    <property type="match status" value="1"/>
</dbReference>
<keyword evidence="2" id="KW-1133">Transmembrane helix</keyword>
<evidence type="ECO:0000256" key="2">
    <source>
        <dbReference type="SAM" id="Phobius"/>
    </source>
</evidence>
<dbReference type="InterPro" id="IPR015943">
    <property type="entry name" value="WD40/YVTN_repeat-like_dom_sf"/>
</dbReference>
<keyword evidence="1" id="KW-0175">Coiled coil</keyword>
<dbReference type="PANTHER" id="PTHR34220:SF7">
    <property type="entry name" value="SENSOR HISTIDINE KINASE YPDA"/>
    <property type="match status" value="1"/>
</dbReference>
<feature type="coiled-coil region" evidence="1">
    <location>
        <begin position="950"/>
        <end position="977"/>
    </location>
</feature>
<dbReference type="Pfam" id="PF07494">
    <property type="entry name" value="Reg_prop"/>
    <property type="match status" value="1"/>
</dbReference>
<feature type="transmembrane region" description="Helical" evidence="2">
    <location>
        <begin position="769"/>
        <end position="791"/>
    </location>
</feature>
<dbReference type="SUPFAM" id="SSF63829">
    <property type="entry name" value="Calcium-dependent phosphotriesterase"/>
    <property type="match status" value="1"/>
</dbReference>
<proteinExistence type="predicted"/>
<dbReference type="SUPFAM" id="SSF55781">
    <property type="entry name" value="GAF domain-like"/>
    <property type="match status" value="1"/>
</dbReference>
<dbReference type="Gene3D" id="3.30.565.10">
    <property type="entry name" value="Histidine kinase-like ATPase, C-terminal domain"/>
    <property type="match status" value="1"/>
</dbReference>
<dbReference type="SUPFAM" id="SSF101898">
    <property type="entry name" value="NHL repeat"/>
    <property type="match status" value="1"/>
</dbReference>
<dbReference type="AlphaFoldDB" id="A0A1G6XWC8"/>
<sequence length="1192" mass="136231">MWLRLALWLLLFAISALRVEAQFIFQNLNEDDGLLTKFSRCLYKDRNGFLWIGTADGLYRFDGNFVKRYTGIKNERIVATAIQPIDNGARLLIGTPDGIRIFDSGSSSFKTDPRFTAVSREAIVGIKKDGYKRLWILCDKKIFLFQDNAVTSIEQILPGAGRLSDFEPSLYNGGTFAWDSLRNGFWVGGKQCFFIDCRKNMIYDSTNCPFYAPLLKKSNVTAIALNSRHNIWYSSHTDFPIGYIDFQQKQITGYREVQGKKIETASNLIFIDKQDRIWTSHLNYAEYFKEPNKPIIPIPYSQDAPYSIAYRRFYDAMEDSEGNLWFATLNGVSKLQFNSPFRNIYRLPNFPFFLETGFAQAGHISVSDSIIFASKLDGLIRLEKGRPGFQRHTVSQDSLIKNFFLMTAKVGQNWWACATSGVFFLRNGGPRIEQVKEIRRSIRGEKTNLIFADRKGRIWFHVENDGIYRFDPKTRQCQRFDGTDPKSGLFKYTHVSSFVQLATGDIIFSMIGVGLLRFALDSERFSSISVRNPGKFVPGKIIEDKSGNIWISILDQGVYKMGLNGKVLDSLNHNLDFSFAYSVSLALDSRGALWGGSANGLFYTFPGSREVIRVKINLGKTLQDYWFHVSTYKGMVYAVMLDHIVEIDPSKFSSIPVKHAPLITSFRVFGKEVSDFLHSGIELEPDQDFVTFQYASLYHRDIPSLQYSYQLEGIDKNWVNAGRNLSVSYNSLGHGDYVFKVRSTGQDGKWMKQITTIPIRVLPNWWQTWWFFVLVGVLTCTFIDLAYTGYLGRKHKAQNVKAIEYFLNSVYGDNSVTEICWDIARNCTSQLHFEDCTVFLWDESKQKLVQKAAHSSVNNSESEIVDPLEIELGKGIVGIAGSCKKTIIVPDTTVDKDYVRHDASKLSEIAVPILHEGKLIGVLDSEHSKKDFFTNDQVHTLVTIASINANKIAEAQAEEASAQKEIMLLEINRMLAESQLMALRAQMNPHFVFNCLNSIQECIVTQKYREASKYLNKFSKLFRMVLNNSDRNLVTIEEEKNVLELYLELEQMRFEQSFVYRIDIDDELEADDILLPSMLLQPYVENAIWHGLMHKDGYRELKISFDRIDEEIFQCKIDDNGVGRQKSFEIRERNATTRPHKSKGLQIAKDRLTLIDRQGQHASVEIVDKYDSNDIATGTMIVIELSTSLENT</sequence>
<dbReference type="InterPro" id="IPR029016">
    <property type="entry name" value="GAF-like_dom_sf"/>
</dbReference>
<dbReference type="InterPro" id="IPR003018">
    <property type="entry name" value="GAF"/>
</dbReference>
<dbReference type="SUPFAM" id="SSF55874">
    <property type="entry name" value="ATPase domain of HSP90 chaperone/DNA topoisomerase II/histidine kinase"/>
    <property type="match status" value="1"/>
</dbReference>
<protein>
    <submittedName>
        <fullName evidence="4">Two component regulator propeller</fullName>
    </submittedName>
</protein>
<evidence type="ECO:0000256" key="1">
    <source>
        <dbReference type="SAM" id="Coils"/>
    </source>
</evidence>
<dbReference type="Gene3D" id="2.130.10.10">
    <property type="entry name" value="YVTN repeat-like/Quinoprotein amine dehydrogenase"/>
    <property type="match status" value="2"/>
</dbReference>
<dbReference type="InterPro" id="IPR036890">
    <property type="entry name" value="HATPase_C_sf"/>
</dbReference>
<evidence type="ECO:0000259" key="3">
    <source>
        <dbReference type="SMART" id="SM00065"/>
    </source>
</evidence>
<feature type="domain" description="GAF" evidence="3">
    <location>
        <begin position="815"/>
        <end position="962"/>
    </location>
</feature>
<dbReference type="InterPro" id="IPR010559">
    <property type="entry name" value="Sig_transdc_His_kin_internal"/>
</dbReference>
<dbReference type="InterPro" id="IPR011110">
    <property type="entry name" value="Reg_prop"/>
</dbReference>
<dbReference type="Proteomes" id="UP000198748">
    <property type="component" value="Unassembled WGS sequence"/>
</dbReference>
<dbReference type="InterPro" id="IPR050640">
    <property type="entry name" value="Bact_2-comp_sensor_kinase"/>
</dbReference>
<name>A0A1G6XWC8_9BACT</name>
<gene>
    <name evidence="4" type="ORF">SAMN04487996_102261</name>
</gene>
<keyword evidence="2" id="KW-0812">Transmembrane</keyword>
<dbReference type="STRING" id="659014.SAMN04487996_102261"/>
<evidence type="ECO:0000313" key="4">
    <source>
        <dbReference type="EMBL" id="SDD81715.1"/>
    </source>
</evidence>
<dbReference type="Pfam" id="PF06580">
    <property type="entry name" value="His_kinase"/>
    <property type="match status" value="1"/>
</dbReference>
<dbReference type="InterPro" id="IPR011123">
    <property type="entry name" value="Y_Y_Y"/>
</dbReference>
<dbReference type="Gene3D" id="3.30.450.40">
    <property type="match status" value="1"/>
</dbReference>
<dbReference type="Pfam" id="PF01590">
    <property type="entry name" value="GAF"/>
    <property type="match status" value="1"/>
</dbReference>
<dbReference type="GO" id="GO:0016020">
    <property type="term" value="C:membrane"/>
    <property type="evidence" value="ECO:0007669"/>
    <property type="project" value="InterPro"/>
</dbReference>
<dbReference type="PANTHER" id="PTHR34220">
    <property type="entry name" value="SENSOR HISTIDINE KINASE YPDA"/>
    <property type="match status" value="1"/>
</dbReference>
<keyword evidence="5" id="KW-1185">Reference proteome</keyword>
<reference evidence="5" key="1">
    <citation type="submission" date="2016-10" db="EMBL/GenBank/DDBJ databases">
        <authorList>
            <person name="Varghese N."/>
            <person name="Submissions S."/>
        </authorList>
    </citation>
    <scope>NUCLEOTIDE SEQUENCE [LARGE SCALE GENOMIC DNA]</scope>
    <source>
        <strain evidence="5">DSM 25329</strain>
    </source>
</reference>